<organism evidence="2 3">
    <name type="scientific">Undibacterium umbellatum</name>
    <dbReference type="NCBI Taxonomy" id="2762300"/>
    <lineage>
        <taxon>Bacteria</taxon>
        <taxon>Pseudomonadati</taxon>
        <taxon>Pseudomonadota</taxon>
        <taxon>Betaproteobacteria</taxon>
        <taxon>Burkholderiales</taxon>
        <taxon>Oxalobacteraceae</taxon>
        <taxon>Undibacterium</taxon>
    </lineage>
</organism>
<feature type="transmembrane region" description="Helical" evidence="1">
    <location>
        <begin position="30"/>
        <end position="63"/>
    </location>
</feature>
<dbReference type="Proteomes" id="UP000646911">
    <property type="component" value="Unassembled WGS sequence"/>
</dbReference>
<accession>A0ABR6ZAS5</accession>
<keyword evidence="1" id="KW-0812">Transmembrane</keyword>
<dbReference type="EMBL" id="JACOFX010000006">
    <property type="protein sequence ID" value="MBC3908681.1"/>
    <property type="molecule type" value="Genomic_DNA"/>
</dbReference>
<sequence>MLLLLLIAIRVVLDLFYFLNKRPPTYLHLAYFFLYLTAAALMLLIDGLNMWAVLSLAISAYSLLQFLSMRNKKIDEIAGH</sequence>
<name>A0ABR6ZAS5_9BURK</name>
<evidence type="ECO:0000256" key="1">
    <source>
        <dbReference type="SAM" id="Phobius"/>
    </source>
</evidence>
<comment type="caution">
    <text evidence="2">The sequence shown here is derived from an EMBL/GenBank/DDBJ whole genome shotgun (WGS) entry which is preliminary data.</text>
</comment>
<proteinExistence type="predicted"/>
<evidence type="ECO:0000313" key="2">
    <source>
        <dbReference type="EMBL" id="MBC3908681.1"/>
    </source>
</evidence>
<evidence type="ECO:0000313" key="3">
    <source>
        <dbReference type="Proteomes" id="UP000646911"/>
    </source>
</evidence>
<keyword evidence="1" id="KW-1133">Transmembrane helix</keyword>
<gene>
    <name evidence="2" type="ORF">H8L47_14040</name>
</gene>
<keyword evidence="3" id="KW-1185">Reference proteome</keyword>
<reference evidence="2 3" key="1">
    <citation type="submission" date="2020-08" db="EMBL/GenBank/DDBJ databases">
        <title>Novel species isolated from subtropical streams in China.</title>
        <authorList>
            <person name="Lu H."/>
        </authorList>
    </citation>
    <scope>NUCLEOTIDE SEQUENCE [LARGE SCALE GENOMIC DNA]</scope>
    <source>
        <strain evidence="2 3">NL8W</strain>
    </source>
</reference>
<keyword evidence="1" id="KW-0472">Membrane</keyword>
<protein>
    <submittedName>
        <fullName evidence="2">Uncharacterized protein</fullName>
    </submittedName>
</protein>
<dbReference type="RefSeq" id="WP_186954226.1">
    <property type="nucleotide sequence ID" value="NZ_JACOFX010000006.1"/>
</dbReference>